<dbReference type="RefSeq" id="WP_380051677.1">
    <property type="nucleotide sequence ID" value="NZ_JBHSOH010000035.1"/>
</dbReference>
<protein>
    <recommendedName>
        <fullName evidence="3">Phosphoadenosine phosphosulphate reductase domain-containing protein</fullName>
    </recommendedName>
</protein>
<evidence type="ECO:0008006" key="3">
    <source>
        <dbReference type="Google" id="ProtNLM"/>
    </source>
</evidence>
<gene>
    <name evidence="1" type="ORF">ACFPQ6_17085</name>
</gene>
<sequence>MHQPLLLGTSRKPPMTTLSFGGGQDSAALLNLLIADPTFRKKYAPGLLTVLMSDTGDEHGETLTYIEHVKQLCQAHNITFMHITPDLGFHSAAWQSLYGQWDRNHTVQSLAFPRTCSANLKLAPMFRALNAHVAQVYGYAPSAPRRQLSALYAYAAEHGPMPMMIGFAAGEERRVKPAQSQVIIDTMHRIYPLIDLGLNRRGCQETIHALGGVTPYPSNCRSCPFASAHDLLRLELQEPAALDRWMGAEERKLAAPKWQGTRNHTVFANDLTIRQSLERAHLKYPGMGLQELNHIRFQRGHATTTSF</sequence>
<dbReference type="InterPro" id="IPR014729">
    <property type="entry name" value="Rossmann-like_a/b/a_fold"/>
</dbReference>
<dbReference type="SUPFAM" id="SSF52402">
    <property type="entry name" value="Adenine nucleotide alpha hydrolases-like"/>
    <property type="match status" value="1"/>
</dbReference>
<reference evidence="2" key="1">
    <citation type="journal article" date="2019" name="Int. J. Syst. Evol. Microbiol.">
        <title>The Global Catalogue of Microorganisms (GCM) 10K type strain sequencing project: providing services to taxonomists for standard genome sequencing and annotation.</title>
        <authorList>
            <consortium name="The Broad Institute Genomics Platform"/>
            <consortium name="The Broad Institute Genome Sequencing Center for Infectious Disease"/>
            <person name="Wu L."/>
            <person name="Ma J."/>
        </authorList>
    </citation>
    <scope>NUCLEOTIDE SEQUENCE [LARGE SCALE GENOMIC DNA]</scope>
    <source>
        <strain evidence="2">CGMCC 1.15053</strain>
    </source>
</reference>
<dbReference type="EMBL" id="JBHSOH010000035">
    <property type="protein sequence ID" value="MFC5850019.1"/>
    <property type="molecule type" value="Genomic_DNA"/>
</dbReference>
<dbReference type="Proteomes" id="UP001595979">
    <property type="component" value="Unassembled WGS sequence"/>
</dbReference>
<comment type="caution">
    <text evidence="1">The sequence shown here is derived from an EMBL/GenBank/DDBJ whole genome shotgun (WGS) entry which is preliminary data.</text>
</comment>
<accession>A0ABW1DSD5</accession>
<keyword evidence="2" id="KW-1185">Reference proteome</keyword>
<dbReference type="Gene3D" id="3.40.50.620">
    <property type="entry name" value="HUPs"/>
    <property type="match status" value="1"/>
</dbReference>
<name>A0ABW1DSD5_9DEIO</name>
<organism evidence="1 2">
    <name type="scientific">Deinococcus petrolearius</name>
    <dbReference type="NCBI Taxonomy" id="1751295"/>
    <lineage>
        <taxon>Bacteria</taxon>
        <taxon>Thermotogati</taxon>
        <taxon>Deinococcota</taxon>
        <taxon>Deinococci</taxon>
        <taxon>Deinococcales</taxon>
        <taxon>Deinococcaceae</taxon>
        <taxon>Deinococcus</taxon>
    </lineage>
</organism>
<proteinExistence type="predicted"/>
<evidence type="ECO:0000313" key="2">
    <source>
        <dbReference type="Proteomes" id="UP001595979"/>
    </source>
</evidence>
<evidence type="ECO:0000313" key="1">
    <source>
        <dbReference type="EMBL" id="MFC5850019.1"/>
    </source>
</evidence>